<name>A0AAE1YF71_9LAMI</name>
<reference evidence="2" key="2">
    <citation type="journal article" date="2024" name="Plant">
        <title>Genomic evolution and insights into agronomic trait innovations of Sesamum species.</title>
        <authorList>
            <person name="Miao H."/>
            <person name="Wang L."/>
            <person name="Qu L."/>
            <person name="Liu H."/>
            <person name="Sun Y."/>
            <person name="Le M."/>
            <person name="Wang Q."/>
            <person name="Wei S."/>
            <person name="Zheng Y."/>
            <person name="Lin W."/>
            <person name="Duan Y."/>
            <person name="Cao H."/>
            <person name="Xiong S."/>
            <person name="Wang X."/>
            <person name="Wei L."/>
            <person name="Li C."/>
            <person name="Ma Q."/>
            <person name="Ju M."/>
            <person name="Zhao R."/>
            <person name="Li G."/>
            <person name="Mu C."/>
            <person name="Tian Q."/>
            <person name="Mei H."/>
            <person name="Zhang T."/>
            <person name="Gao T."/>
            <person name="Zhang H."/>
        </authorList>
    </citation>
    <scope>NUCLEOTIDE SEQUENCE</scope>
    <source>
        <strain evidence="2">3651</strain>
    </source>
</reference>
<feature type="region of interest" description="Disordered" evidence="1">
    <location>
        <begin position="127"/>
        <end position="154"/>
    </location>
</feature>
<protein>
    <submittedName>
        <fullName evidence="2">Uncharacterized protein</fullName>
    </submittedName>
</protein>
<reference evidence="2" key="1">
    <citation type="submission" date="2020-06" db="EMBL/GenBank/DDBJ databases">
        <authorList>
            <person name="Li T."/>
            <person name="Hu X."/>
            <person name="Zhang T."/>
            <person name="Song X."/>
            <person name="Zhang H."/>
            <person name="Dai N."/>
            <person name="Sheng W."/>
            <person name="Hou X."/>
            <person name="Wei L."/>
        </authorList>
    </citation>
    <scope>NUCLEOTIDE SEQUENCE</scope>
    <source>
        <strain evidence="2">3651</strain>
        <tissue evidence="2">Leaf</tissue>
    </source>
</reference>
<dbReference type="EMBL" id="JACGWO010000004">
    <property type="protein sequence ID" value="KAK4428963.1"/>
    <property type="molecule type" value="Genomic_DNA"/>
</dbReference>
<evidence type="ECO:0000313" key="2">
    <source>
        <dbReference type="EMBL" id="KAK4428963.1"/>
    </source>
</evidence>
<comment type="caution">
    <text evidence="2">The sequence shown here is derived from an EMBL/GenBank/DDBJ whole genome shotgun (WGS) entry which is preliminary data.</text>
</comment>
<dbReference type="AlphaFoldDB" id="A0AAE1YF71"/>
<dbReference type="Proteomes" id="UP001293254">
    <property type="component" value="Unassembled WGS sequence"/>
</dbReference>
<evidence type="ECO:0000256" key="1">
    <source>
        <dbReference type="SAM" id="MobiDB-lite"/>
    </source>
</evidence>
<gene>
    <name evidence="2" type="ORF">Salat_1196300</name>
</gene>
<evidence type="ECO:0000313" key="3">
    <source>
        <dbReference type="Proteomes" id="UP001293254"/>
    </source>
</evidence>
<accession>A0AAE1YF71</accession>
<organism evidence="2 3">
    <name type="scientific">Sesamum alatum</name>
    <dbReference type="NCBI Taxonomy" id="300844"/>
    <lineage>
        <taxon>Eukaryota</taxon>
        <taxon>Viridiplantae</taxon>
        <taxon>Streptophyta</taxon>
        <taxon>Embryophyta</taxon>
        <taxon>Tracheophyta</taxon>
        <taxon>Spermatophyta</taxon>
        <taxon>Magnoliopsida</taxon>
        <taxon>eudicotyledons</taxon>
        <taxon>Gunneridae</taxon>
        <taxon>Pentapetalae</taxon>
        <taxon>asterids</taxon>
        <taxon>lamiids</taxon>
        <taxon>Lamiales</taxon>
        <taxon>Pedaliaceae</taxon>
        <taxon>Sesamum</taxon>
    </lineage>
</organism>
<proteinExistence type="predicted"/>
<sequence>MGLKQCSTPLARGEDLLCSHCAAAVRLPETTFGASLATSTTDRTVAYRSARSYRSCPRLAPHALALVRRKPATFLDLHPISAPFAAMSMTHTGGPPPFDFSPHDDCFEPSPIYFGQCSNERQSFVTRQHPTTIPPSCKRISGAPTSEHHSSVIL</sequence>
<keyword evidence="3" id="KW-1185">Reference proteome</keyword>